<accession>A0ABS2I6L2</accession>
<keyword evidence="3" id="KW-1185">Reference proteome</keyword>
<keyword evidence="1" id="KW-0472">Membrane</keyword>
<sequence>MDPGYRAPGGWTAAFLALIALCWVIALVVLPHRRTRRLRPSARSVPRPGVVGFVSLYLTMAFLTTLLPLGLGSHLLLGDLMSPLQRLFVAAMTAVPFGLLVLRWRAAADWSDRHRIWLIGGILVSHTAFMMYGSVSAVCVGAVTLAVEVYLLTVLTRYVRRRPTGHRDGRHAGRPGADSS</sequence>
<dbReference type="RefSeq" id="WP_205086852.1">
    <property type="nucleotide sequence ID" value="NZ_JAFEUF010000413.1"/>
</dbReference>
<evidence type="ECO:0008006" key="4">
    <source>
        <dbReference type="Google" id="ProtNLM"/>
    </source>
</evidence>
<feature type="transmembrane region" description="Helical" evidence="1">
    <location>
        <begin position="83"/>
        <end position="104"/>
    </location>
</feature>
<evidence type="ECO:0000313" key="2">
    <source>
        <dbReference type="EMBL" id="MBM7058811.1"/>
    </source>
</evidence>
<evidence type="ECO:0000313" key="3">
    <source>
        <dbReference type="Proteomes" id="UP000712045"/>
    </source>
</evidence>
<feature type="transmembrane region" description="Helical" evidence="1">
    <location>
        <begin position="140"/>
        <end position="159"/>
    </location>
</feature>
<keyword evidence="1" id="KW-0812">Transmembrane</keyword>
<protein>
    <recommendedName>
        <fullName evidence="4">Integral membrane protein</fullName>
    </recommendedName>
</protein>
<feature type="transmembrane region" description="Helical" evidence="1">
    <location>
        <begin position="12"/>
        <end position="30"/>
    </location>
</feature>
<keyword evidence="1" id="KW-1133">Transmembrane helix</keyword>
<feature type="transmembrane region" description="Helical" evidence="1">
    <location>
        <begin position="116"/>
        <end position="134"/>
    </location>
</feature>
<comment type="caution">
    <text evidence="2">The sequence shown here is derived from an EMBL/GenBank/DDBJ whole genome shotgun (WGS) entry which is preliminary data.</text>
</comment>
<evidence type="ECO:0000256" key="1">
    <source>
        <dbReference type="SAM" id="Phobius"/>
    </source>
</evidence>
<proteinExistence type="predicted"/>
<feature type="transmembrane region" description="Helical" evidence="1">
    <location>
        <begin position="50"/>
        <end position="71"/>
    </location>
</feature>
<reference evidence="2 3" key="1">
    <citation type="submission" date="2021-02" db="EMBL/GenBank/DDBJ databases">
        <title>Genome Streptomyces sp. RHZ10.</title>
        <authorList>
            <person name="Besaury L."/>
        </authorList>
    </citation>
    <scope>NUCLEOTIDE SEQUENCE [LARGE SCALE GENOMIC DNA]</scope>
    <source>
        <strain evidence="2 3">RHZ10</strain>
    </source>
</reference>
<dbReference type="Proteomes" id="UP000712045">
    <property type="component" value="Unassembled WGS sequence"/>
</dbReference>
<organism evidence="2 3">
    <name type="scientific">Streptomyces durocortorensis</name>
    <dbReference type="NCBI Taxonomy" id="2811104"/>
    <lineage>
        <taxon>Bacteria</taxon>
        <taxon>Bacillati</taxon>
        <taxon>Actinomycetota</taxon>
        <taxon>Actinomycetes</taxon>
        <taxon>Kitasatosporales</taxon>
        <taxon>Streptomycetaceae</taxon>
        <taxon>Streptomyces</taxon>
    </lineage>
</organism>
<name>A0ABS2I6L2_9ACTN</name>
<gene>
    <name evidence="2" type="ORF">JS521_34725</name>
</gene>
<dbReference type="EMBL" id="JAFEUF010000413">
    <property type="protein sequence ID" value="MBM7058811.1"/>
    <property type="molecule type" value="Genomic_DNA"/>
</dbReference>